<organism evidence="2 3">
    <name type="scientific">Glycomyces rutgersensis</name>
    <dbReference type="NCBI Taxonomy" id="58115"/>
    <lineage>
        <taxon>Bacteria</taxon>
        <taxon>Bacillati</taxon>
        <taxon>Actinomycetota</taxon>
        <taxon>Actinomycetes</taxon>
        <taxon>Glycomycetales</taxon>
        <taxon>Glycomycetaceae</taxon>
        <taxon>Glycomyces</taxon>
    </lineage>
</organism>
<evidence type="ECO:0000256" key="1">
    <source>
        <dbReference type="SAM" id="MobiDB-lite"/>
    </source>
</evidence>
<gene>
    <name evidence="2" type="ORF">GCM10010403_50140</name>
</gene>
<sequence>MPPYAANPIPDWTAMSGSGAVRYSPPTAIAPIPSEGTMIIPNSPSPRDRFGLGVNGFVGVPYGDRTNCRWSGNGRADEYPGTWLMTASFKSWSRQRRPPPAATDHNFPRADPD</sequence>
<name>A0ABN3GGP4_9ACTN</name>
<accession>A0ABN3GGP4</accession>
<keyword evidence="3" id="KW-1185">Reference proteome</keyword>
<protein>
    <submittedName>
        <fullName evidence="2">Uncharacterized protein</fullName>
    </submittedName>
</protein>
<comment type="caution">
    <text evidence="2">The sequence shown here is derived from an EMBL/GenBank/DDBJ whole genome shotgun (WGS) entry which is preliminary data.</text>
</comment>
<reference evidence="2 3" key="1">
    <citation type="journal article" date="2019" name="Int. J. Syst. Evol. Microbiol.">
        <title>The Global Catalogue of Microorganisms (GCM) 10K type strain sequencing project: providing services to taxonomists for standard genome sequencing and annotation.</title>
        <authorList>
            <consortium name="The Broad Institute Genomics Platform"/>
            <consortium name="The Broad Institute Genome Sequencing Center for Infectious Disease"/>
            <person name="Wu L."/>
            <person name="Ma J."/>
        </authorList>
    </citation>
    <scope>NUCLEOTIDE SEQUENCE [LARGE SCALE GENOMIC DNA]</scope>
    <source>
        <strain evidence="2 3">JCM 6238</strain>
    </source>
</reference>
<proteinExistence type="predicted"/>
<evidence type="ECO:0000313" key="3">
    <source>
        <dbReference type="Proteomes" id="UP001501584"/>
    </source>
</evidence>
<dbReference type="Proteomes" id="UP001501584">
    <property type="component" value="Unassembled WGS sequence"/>
</dbReference>
<feature type="region of interest" description="Disordered" evidence="1">
    <location>
        <begin position="90"/>
        <end position="113"/>
    </location>
</feature>
<evidence type="ECO:0000313" key="2">
    <source>
        <dbReference type="EMBL" id="GAA2349988.1"/>
    </source>
</evidence>
<dbReference type="EMBL" id="BAAASX010000011">
    <property type="protein sequence ID" value="GAA2349988.1"/>
    <property type="molecule type" value="Genomic_DNA"/>
</dbReference>